<reference evidence="1 2" key="1">
    <citation type="submission" date="2015-04" db="EMBL/GenBank/DDBJ databases">
        <title>Draft Genome Sequence of the Novel Agar-Digesting Marine Bacterium Q1.</title>
        <authorList>
            <person name="Li Y."/>
            <person name="Li D."/>
            <person name="Chen G."/>
            <person name="Du Z."/>
        </authorList>
    </citation>
    <scope>NUCLEOTIDE SEQUENCE [LARGE SCALE GENOMIC DNA]</scope>
    <source>
        <strain evidence="1 2">Q1</strain>
    </source>
</reference>
<organism evidence="1 2">
    <name type="scientific">Catenovulum maritimum</name>
    <dbReference type="NCBI Taxonomy" id="1513271"/>
    <lineage>
        <taxon>Bacteria</taxon>
        <taxon>Pseudomonadati</taxon>
        <taxon>Pseudomonadota</taxon>
        <taxon>Gammaproteobacteria</taxon>
        <taxon>Alteromonadales</taxon>
        <taxon>Alteromonadaceae</taxon>
        <taxon>Catenovulum</taxon>
    </lineage>
</organism>
<evidence type="ECO:0000313" key="1">
    <source>
        <dbReference type="EMBL" id="KMT66737.1"/>
    </source>
</evidence>
<accession>A0A0J8GVH0</accession>
<sequence>MFWLFSLTLAFNLRLGVAQEILLAVDTKQEKNYNLWLKGRDCMSVDIYQGHNASRLSIELVLICKALRLGGLNSPILFKPSANYTRSIVSAEKGYAALSSTSVWRDEIDTDLFYMSPPIFKPGQFVKAFFTTEEKRVGIEQDIAEALAQGKSPLTVLSKFSILTSKKWKHDWAIATKLGIPKNDASESANRCKMLANERGDLYLGELAMVGRFNLAIPCLNKVTLYPIRGVKITFDTARHFIISKKYPNAKQISEALNKGLTLLKASGELDRALYPFPDLKRDIDDWVELNPKFVKN</sequence>
<protein>
    <recommendedName>
        <fullName evidence="3">Solute-binding protein family 3/N-terminal domain-containing protein</fullName>
    </recommendedName>
</protein>
<evidence type="ECO:0000313" key="2">
    <source>
        <dbReference type="Proteomes" id="UP000037600"/>
    </source>
</evidence>
<proteinExistence type="predicted"/>
<keyword evidence="2" id="KW-1185">Reference proteome</keyword>
<name>A0A0J8GVH0_9ALTE</name>
<dbReference type="AlphaFoldDB" id="A0A0J8GVH0"/>
<dbReference type="EMBL" id="LAZL01000002">
    <property type="protein sequence ID" value="KMT66737.1"/>
    <property type="molecule type" value="Genomic_DNA"/>
</dbReference>
<evidence type="ECO:0008006" key="3">
    <source>
        <dbReference type="Google" id="ProtNLM"/>
    </source>
</evidence>
<dbReference type="Proteomes" id="UP000037600">
    <property type="component" value="Unassembled WGS sequence"/>
</dbReference>
<gene>
    <name evidence="1" type="ORF">XM47_01020</name>
</gene>
<comment type="caution">
    <text evidence="1">The sequence shown here is derived from an EMBL/GenBank/DDBJ whole genome shotgun (WGS) entry which is preliminary data.</text>
</comment>
<dbReference type="STRING" id="1513271.XM47_01020"/>